<reference evidence="2 3" key="1">
    <citation type="journal article" date="2019" name="Commun. Biol.">
        <title>The bagworm genome reveals a unique fibroin gene that provides high tensile strength.</title>
        <authorList>
            <person name="Kono N."/>
            <person name="Nakamura H."/>
            <person name="Ohtoshi R."/>
            <person name="Tomita M."/>
            <person name="Numata K."/>
            <person name="Arakawa K."/>
        </authorList>
    </citation>
    <scope>NUCLEOTIDE SEQUENCE [LARGE SCALE GENOMIC DNA]</scope>
</reference>
<dbReference type="EMBL" id="BGZK01002108">
    <property type="protein sequence ID" value="GBP90730.1"/>
    <property type="molecule type" value="Genomic_DNA"/>
</dbReference>
<evidence type="ECO:0000313" key="2">
    <source>
        <dbReference type="EMBL" id="GBP90730.1"/>
    </source>
</evidence>
<sequence>MARSCTHGVATLQHKYITGARFAPHKLFKILHSINKLAFARTLFTSGRHVNMCRAGRVGRRRGKGRVWVRAGGAGGAGNEPRPVRQAPAAADGRPPARRNIARAGGENIKIVNFRGRYKQLGLCLAKHVKLLAPEVVAELAAPTRISTAKSLKLQVFQYAKHEKNSLFMFYILKVQFIQYTGTSPRCARVRVAVYVVQPPRRRHRPAGPASVGIRRHRLIACEQCAGDASNALSEKYDKLNTGTLLERLDGRERGRAEQISGERFF</sequence>
<dbReference type="AlphaFoldDB" id="A0A4C1ZS01"/>
<evidence type="ECO:0000313" key="3">
    <source>
        <dbReference type="Proteomes" id="UP000299102"/>
    </source>
</evidence>
<keyword evidence="3" id="KW-1185">Reference proteome</keyword>
<comment type="caution">
    <text evidence="2">The sequence shown here is derived from an EMBL/GenBank/DDBJ whole genome shotgun (WGS) entry which is preliminary data.</text>
</comment>
<evidence type="ECO:0000256" key="1">
    <source>
        <dbReference type="SAM" id="MobiDB-lite"/>
    </source>
</evidence>
<organism evidence="2 3">
    <name type="scientific">Eumeta variegata</name>
    <name type="common">Bagworm moth</name>
    <name type="synonym">Eumeta japonica</name>
    <dbReference type="NCBI Taxonomy" id="151549"/>
    <lineage>
        <taxon>Eukaryota</taxon>
        <taxon>Metazoa</taxon>
        <taxon>Ecdysozoa</taxon>
        <taxon>Arthropoda</taxon>
        <taxon>Hexapoda</taxon>
        <taxon>Insecta</taxon>
        <taxon>Pterygota</taxon>
        <taxon>Neoptera</taxon>
        <taxon>Endopterygota</taxon>
        <taxon>Lepidoptera</taxon>
        <taxon>Glossata</taxon>
        <taxon>Ditrysia</taxon>
        <taxon>Tineoidea</taxon>
        <taxon>Psychidae</taxon>
        <taxon>Oiketicinae</taxon>
        <taxon>Eumeta</taxon>
    </lineage>
</organism>
<feature type="region of interest" description="Disordered" evidence="1">
    <location>
        <begin position="72"/>
        <end position="97"/>
    </location>
</feature>
<protein>
    <submittedName>
        <fullName evidence="2">Uncharacterized protein</fullName>
    </submittedName>
</protein>
<gene>
    <name evidence="2" type="ORF">EVAR_26700_1</name>
</gene>
<dbReference type="Proteomes" id="UP000299102">
    <property type="component" value="Unassembled WGS sequence"/>
</dbReference>
<proteinExistence type="predicted"/>
<accession>A0A4C1ZS01</accession>
<name>A0A4C1ZS01_EUMVA</name>